<sequence>MLLAAPVLCPECPDQPVWAASSSGSLMSSDLYKFVVATAGVPLSITRLIWLKYILPKVQVFGWFAWKKRLKTKEFLLKLGVINQGVSTACVFCGSEGESVNHVLLGCPFVWKIWAEMLNWWDVQAVIPGFVESLLLWWAGGKWRKIEKKIWRAIPLVVMWSIWKCRNECLFRATIPNLEDLCDLIKHRIAFWVKPHLSDLHYSMHDFVFNLRQVRKCLGGPW</sequence>
<dbReference type="EMBL" id="JACBKZ010000014">
    <property type="protein sequence ID" value="KAF5931908.1"/>
    <property type="molecule type" value="Genomic_DNA"/>
</dbReference>
<dbReference type="AlphaFoldDB" id="A0A7J7FW64"/>
<dbReference type="PANTHER" id="PTHR33116">
    <property type="entry name" value="REVERSE TRANSCRIPTASE ZINC-BINDING DOMAIN-CONTAINING PROTEIN-RELATED-RELATED"/>
    <property type="match status" value="1"/>
</dbReference>
<accession>A0A7J7FW64</accession>
<keyword evidence="3" id="KW-1185">Reference proteome</keyword>
<reference evidence="3" key="1">
    <citation type="journal article" date="2020" name="Nat. Commun.">
        <title>Genome assembly of wild tea tree DASZ reveals pedigree and selection history of tea varieties.</title>
        <authorList>
            <person name="Zhang W."/>
            <person name="Zhang Y."/>
            <person name="Qiu H."/>
            <person name="Guo Y."/>
            <person name="Wan H."/>
            <person name="Zhang X."/>
            <person name="Scossa F."/>
            <person name="Alseekh S."/>
            <person name="Zhang Q."/>
            <person name="Wang P."/>
            <person name="Xu L."/>
            <person name="Schmidt M.H."/>
            <person name="Jia X."/>
            <person name="Li D."/>
            <person name="Zhu A."/>
            <person name="Guo F."/>
            <person name="Chen W."/>
            <person name="Ni D."/>
            <person name="Usadel B."/>
            <person name="Fernie A.R."/>
            <person name="Wen W."/>
        </authorList>
    </citation>
    <scope>NUCLEOTIDE SEQUENCE [LARGE SCALE GENOMIC DNA]</scope>
    <source>
        <strain evidence="3">cv. G240</strain>
    </source>
</reference>
<dbReference type="Pfam" id="PF13966">
    <property type="entry name" value="zf-RVT"/>
    <property type="match status" value="1"/>
</dbReference>
<evidence type="ECO:0000313" key="3">
    <source>
        <dbReference type="Proteomes" id="UP000593564"/>
    </source>
</evidence>
<organism evidence="2 3">
    <name type="scientific">Camellia sinensis</name>
    <name type="common">Tea plant</name>
    <name type="synonym">Thea sinensis</name>
    <dbReference type="NCBI Taxonomy" id="4442"/>
    <lineage>
        <taxon>Eukaryota</taxon>
        <taxon>Viridiplantae</taxon>
        <taxon>Streptophyta</taxon>
        <taxon>Embryophyta</taxon>
        <taxon>Tracheophyta</taxon>
        <taxon>Spermatophyta</taxon>
        <taxon>Magnoliopsida</taxon>
        <taxon>eudicotyledons</taxon>
        <taxon>Gunneridae</taxon>
        <taxon>Pentapetalae</taxon>
        <taxon>asterids</taxon>
        <taxon>Ericales</taxon>
        <taxon>Theaceae</taxon>
        <taxon>Camellia</taxon>
    </lineage>
</organism>
<proteinExistence type="predicted"/>
<comment type="caution">
    <text evidence="2">The sequence shown here is derived from an EMBL/GenBank/DDBJ whole genome shotgun (WGS) entry which is preliminary data.</text>
</comment>
<feature type="domain" description="Reverse transcriptase zinc-binding" evidence="1">
    <location>
        <begin position="32"/>
        <end position="114"/>
    </location>
</feature>
<protein>
    <recommendedName>
        <fullName evidence="1">Reverse transcriptase zinc-binding domain-containing protein</fullName>
    </recommendedName>
</protein>
<evidence type="ECO:0000259" key="1">
    <source>
        <dbReference type="Pfam" id="PF13966"/>
    </source>
</evidence>
<evidence type="ECO:0000313" key="2">
    <source>
        <dbReference type="EMBL" id="KAF5931908.1"/>
    </source>
</evidence>
<dbReference type="InterPro" id="IPR026960">
    <property type="entry name" value="RVT-Znf"/>
</dbReference>
<dbReference type="PANTHER" id="PTHR33116:SF78">
    <property type="entry name" value="OS12G0587133 PROTEIN"/>
    <property type="match status" value="1"/>
</dbReference>
<dbReference type="Proteomes" id="UP000593564">
    <property type="component" value="Unassembled WGS sequence"/>
</dbReference>
<name>A0A7J7FW64_CAMSI</name>
<reference evidence="2 3" key="2">
    <citation type="submission" date="2020-07" db="EMBL/GenBank/DDBJ databases">
        <title>Genome assembly of wild tea tree DASZ reveals pedigree and selection history of tea varieties.</title>
        <authorList>
            <person name="Zhang W."/>
        </authorList>
    </citation>
    <scope>NUCLEOTIDE SEQUENCE [LARGE SCALE GENOMIC DNA]</scope>
    <source>
        <strain evidence="3">cv. G240</strain>
        <tissue evidence="2">Leaf</tissue>
    </source>
</reference>
<gene>
    <name evidence="2" type="ORF">HYC85_028079</name>
</gene>